<organism evidence="17 18">
    <name type="scientific">Leptidea sinapis</name>
    <dbReference type="NCBI Taxonomy" id="189913"/>
    <lineage>
        <taxon>Eukaryota</taxon>
        <taxon>Metazoa</taxon>
        <taxon>Ecdysozoa</taxon>
        <taxon>Arthropoda</taxon>
        <taxon>Hexapoda</taxon>
        <taxon>Insecta</taxon>
        <taxon>Pterygota</taxon>
        <taxon>Neoptera</taxon>
        <taxon>Endopterygota</taxon>
        <taxon>Lepidoptera</taxon>
        <taxon>Glossata</taxon>
        <taxon>Ditrysia</taxon>
        <taxon>Papilionoidea</taxon>
        <taxon>Pieridae</taxon>
        <taxon>Dismorphiinae</taxon>
        <taxon>Leptidea</taxon>
    </lineage>
</organism>
<feature type="repeat" description="LDL-receptor class B" evidence="13">
    <location>
        <begin position="374"/>
        <end position="416"/>
    </location>
</feature>
<evidence type="ECO:0000313" key="17">
    <source>
        <dbReference type="EMBL" id="VVC90247.1"/>
    </source>
</evidence>
<comment type="subcellular location">
    <subcellularLocation>
        <location evidence="1">Membrane</location>
        <topology evidence="1">Single-pass membrane protein</topology>
    </subcellularLocation>
</comment>
<dbReference type="InterPro" id="IPR000152">
    <property type="entry name" value="EGF-type_Asp/Asn_hydroxyl_site"/>
</dbReference>
<keyword evidence="3" id="KW-0254">Endocytosis</keyword>
<keyword evidence="10" id="KW-0325">Glycoprotein</keyword>
<dbReference type="PROSITE" id="PS01209">
    <property type="entry name" value="LDLRA_1"/>
    <property type="match status" value="1"/>
</dbReference>
<feature type="domain" description="EGF-like" evidence="16">
    <location>
        <begin position="75"/>
        <end position="114"/>
    </location>
</feature>
<comment type="caution">
    <text evidence="11">Lacks conserved residue(s) required for the propagation of feature annotation.</text>
</comment>
<dbReference type="GO" id="GO:0005886">
    <property type="term" value="C:plasma membrane"/>
    <property type="evidence" value="ECO:0007669"/>
    <property type="project" value="TreeGrafter"/>
</dbReference>
<feature type="signal peptide" evidence="15">
    <location>
        <begin position="1"/>
        <end position="19"/>
    </location>
</feature>
<evidence type="ECO:0000256" key="12">
    <source>
        <dbReference type="PROSITE-ProRule" id="PRU00124"/>
    </source>
</evidence>
<dbReference type="SMART" id="SM00192">
    <property type="entry name" value="LDLa"/>
    <property type="match status" value="1"/>
</dbReference>
<dbReference type="Pfam" id="PF14670">
    <property type="entry name" value="FXa_inhibition"/>
    <property type="match status" value="1"/>
</dbReference>
<evidence type="ECO:0000256" key="5">
    <source>
        <dbReference type="ARBA" id="ARBA00022737"/>
    </source>
</evidence>
<dbReference type="PROSITE" id="PS50068">
    <property type="entry name" value="LDLRA_2"/>
    <property type="match status" value="1"/>
</dbReference>
<dbReference type="AlphaFoldDB" id="A0A5E4PYY2"/>
<dbReference type="Proteomes" id="UP000324832">
    <property type="component" value="Unassembled WGS sequence"/>
</dbReference>
<feature type="chain" id="PRO_5023082781" description="EGF-like domain-containing protein" evidence="15">
    <location>
        <begin position="20"/>
        <end position="417"/>
    </location>
</feature>
<reference evidence="17 18" key="1">
    <citation type="submission" date="2017-07" db="EMBL/GenBank/DDBJ databases">
        <authorList>
            <person name="Talla V."/>
            <person name="Backstrom N."/>
        </authorList>
    </citation>
    <scope>NUCLEOTIDE SEQUENCE [LARGE SCALE GENOMIC DNA]</scope>
</reference>
<keyword evidence="15" id="KW-0732">Signal</keyword>
<keyword evidence="9" id="KW-0675">Receptor</keyword>
<keyword evidence="18" id="KW-1185">Reference proteome</keyword>
<proteinExistence type="predicted"/>
<dbReference type="EMBL" id="FZQP02000748">
    <property type="protein sequence ID" value="VVC90247.1"/>
    <property type="molecule type" value="Genomic_DNA"/>
</dbReference>
<keyword evidence="5" id="KW-0677">Repeat</keyword>
<feature type="disulfide bond" evidence="12">
    <location>
        <begin position="59"/>
        <end position="74"/>
    </location>
</feature>
<dbReference type="InterPro" id="IPR000742">
    <property type="entry name" value="EGF"/>
</dbReference>
<dbReference type="GO" id="GO:0005509">
    <property type="term" value="F:calcium ion binding"/>
    <property type="evidence" value="ECO:0007669"/>
    <property type="project" value="InterPro"/>
</dbReference>
<evidence type="ECO:0000256" key="1">
    <source>
        <dbReference type="ARBA" id="ARBA00004167"/>
    </source>
</evidence>
<dbReference type="InterPro" id="IPR002172">
    <property type="entry name" value="LDrepeatLR_classA_rpt"/>
</dbReference>
<dbReference type="GO" id="GO:0006897">
    <property type="term" value="P:endocytosis"/>
    <property type="evidence" value="ECO:0007669"/>
    <property type="project" value="UniProtKB-KW"/>
</dbReference>
<dbReference type="SMART" id="SM00135">
    <property type="entry name" value="LY"/>
    <property type="match status" value="2"/>
</dbReference>
<evidence type="ECO:0000256" key="14">
    <source>
        <dbReference type="SAM" id="MobiDB-lite"/>
    </source>
</evidence>
<keyword evidence="6" id="KW-1133">Transmembrane helix</keyword>
<evidence type="ECO:0000259" key="16">
    <source>
        <dbReference type="PROSITE" id="PS50026"/>
    </source>
</evidence>
<name>A0A5E4PYY2_9NEOP</name>
<evidence type="ECO:0000256" key="15">
    <source>
        <dbReference type="SAM" id="SignalP"/>
    </source>
</evidence>
<dbReference type="Gene3D" id="2.120.10.30">
    <property type="entry name" value="TolB, C-terminal domain"/>
    <property type="match status" value="2"/>
</dbReference>
<gene>
    <name evidence="17" type="ORF">LSINAPIS_LOCUS3193</name>
</gene>
<dbReference type="SUPFAM" id="SSF57424">
    <property type="entry name" value="LDL receptor-like module"/>
    <property type="match status" value="1"/>
</dbReference>
<dbReference type="PROSITE" id="PS50026">
    <property type="entry name" value="EGF_3"/>
    <property type="match status" value="1"/>
</dbReference>
<feature type="region of interest" description="Disordered" evidence="14">
    <location>
        <begin position="269"/>
        <end position="305"/>
    </location>
</feature>
<feature type="region of interest" description="Disordered" evidence="14">
    <location>
        <begin position="140"/>
        <end position="163"/>
    </location>
</feature>
<evidence type="ECO:0000256" key="8">
    <source>
        <dbReference type="ARBA" id="ARBA00023157"/>
    </source>
</evidence>
<dbReference type="CDD" id="cd00112">
    <property type="entry name" value="LDLa"/>
    <property type="match status" value="1"/>
</dbReference>
<dbReference type="SMART" id="SM00179">
    <property type="entry name" value="EGF_CA"/>
    <property type="match status" value="1"/>
</dbReference>
<evidence type="ECO:0000256" key="13">
    <source>
        <dbReference type="PROSITE-ProRule" id="PRU00461"/>
    </source>
</evidence>
<dbReference type="InterPro" id="IPR051221">
    <property type="entry name" value="LDLR-related"/>
</dbReference>
<evidence type="ECO:0000256" key="3">
    <source>
        <dbReference type="ARBA" id="ARBA00022583"/>
    </source>
</evidence>
<sequence>MAGLVLFAWSVLHWGAGLAVTDNSTIQTGAGVVESATSCNSAQFSCADGSRCVPVAWRCDRRAQCDDASDEHDCYSDECEWEGACSQRCRNTPGSFECSCASGYTLRADQRTCAAINDPPDEPLSLIVVTQTELVRAWPAPPPDPAPRTHSHGALNRASLGGGDRRPLVTRRLVYPAALALEPRARQLYWADAYLDSLERARYDGSGRVTLRNGYSVTLITNLIHAMLFDARELNKLILVSTAESEAAPDFGSGGGRVRAAVGGAQCHVPVPHGESVPRGGHAARPSHRRARLPPPAATCRGTSMRSEQRRLRSHLCDGIQERDCARTLLCRGSPPLVQSVSVSPAAAHAHWEGAAPAAHAARPTAADVDFAADMLYYCDVHKYEIARQKLDGSAREVFMADDVDNCEGLAFDWISE</sequence>
<feature type="disulfide bond" evidence="11">
    <location>
        <begin position="79"/>
        <end position="89"/>
    </location>
</feature>
<evidence type="ECO:0000256" key="10">
    <source>
        <dbReference type="ARBA" id="ARBA00023180"/>
    </source>
</evidence>
<dbReference type="FunFam" id="2.10.25.10:FF:000240">
    <property type="entry name" value="Vitamin K-dependent protein S"/>
    <property type="match status" value="1"/>
</dbReference>
<accession>A0A5E4PYY2</accession>
<dbReference type="InterPro" id="IPR000033">
    <property type="entry name" value="LDLR_classB_rpt"/>
</dbReference>
<evidence type="ECO:0000256" key="11">
    <source>
        <dbReference type="PROSITE-ProRule" id="PRU00076"/>
    </source>
</evidence>
<dbReference type="SUPFAM" id="SSF57196">
    <property type="entry name" value="EGF/Laminin"/>
    <property type="match status" value="1"/>
</dbReference>
<evidence type="ECO:0000256" key="2">
    <source>
        <dbReference type="ARBA" id="ARBA00022536"/>
    </source>
</evidence>
<protein>
    <recommendedName>
        <fullName evidence="16">EGF-like domain-containing protein</fullName>
    </recommendedName>
</protein>
<evidence type="ECO:0000256" key="7">
    <source>
        <dbReference type="ARBA" id="ARBA00023136"/>
    </source>
</evidence>
<dbReference type="PANTHER" id="PTHR22722">
    <property type="entry name" value="LOW-DENSITY LIPOPROTEIN RECEPTOR-RELATED PROTEIN 2-RELATED"/>
    <property type="match status" value="1"/>
</dbReference>
<evidence type="ECO:0000256" key="4">
    <source>
        <dbReference type="ARBA" id="ARBA00022692"/>
    </source>
</evidence>
<dbReference type="InterPro" id="IPR001881">
    <property type="entry name" value="EGF-like_Ca-bd_dom"/>
</dbReference>
<dbReference type="SUPFAM" id="SSF63825">
    <property type="entry name" value="YWTD domain"/>
    <property type="match status" value="1"/>
</dbReference>
<keyword evidence="2 11" id="KW-0245">EGF-like domain</keyword>
<dbReference type="Pfam" id="PF00057">
    <property type="entry name" value="Ldl_recept_a"/>
    <property type="match status" value="1"/>
</dbReference>
<evidence type="ECO:0000256" key="6">
    <source>
        <dbReference type="ARBA" id="ARBA00022989"/>
    </source>
</evidence>
<keyword evidence="8 11" id="KW-1015">Disulfide bond</keyword>
<dbReference type="CDD" id="cd00054">
    <property type="entry name" value="EGF_CA"/>
    <property type="match status" value="1"/>
</dbReference>
<dbReference type="GO" id="GO:0043235">
    <property type="term" value="C:receptor complex"/>
    <property type="evidence" value="ECO:0007669"/>
    <property type="project" value="TreeGrafter"/>
</dbReference>
<dbReference type="PROSITE" id="PS00010">
    <property type="entry name" value="ASX_HYDROXYL"/>
    <property type="match status" value="1"/>
</dbReference>
<dbReference type="SMART" id="SM00181">
    <property type="entry name" value="EGF"/>
    <property type="match status" value="1"/>
</dbReference>
<dbReference type="InterPro" id="IPR011042">
    <property type="entry name" value="6-blade_b-propeller_TolB-like"/>
</dbReference>
<keyword evidence="4" id="KW-0812">Transmembrane</keyword>
<dbReference type="InterPro" id="IPR036055">
    <property type="entry name" value="LDL_receptor-like_sf"/>
</dbReference>
<keyword evidence="7" id="KW-0472">Membrane</keyword>
<evidence type="ECO:0000256" key="9">
    <source>
        <dbReference type="ARBA" id="ARBA00023170"/>
    </source>
</evidence>
<dbReference type="Gene3D" id="4.10.400.10">
    <property type="entry name" value="Low-density Lipoprotein Receptor"/>
    <property type="match status" value="1"/>
</dbReference>
<dbReference type="PROSITE" id="PS01186">
    <property type="entry name" value="EGF_2"/>
    <property type="match status" value="1"/>
</dbReference>
<dbReference type="InterPro" id="IPR023415">
    <property type="entry name" value="LDLR_class-A_CS"/>
</dbReference>
<dbReference type="Gene3D" id="2.10.25.10">
    <property type="entry name" value="Laminin"/>
    <property type="match status" value="1"/>
</dbReference>
<dbReference type="PROSITE" id="PS51120">
    <property type="entry name" value="LDLRB"/>
    <property type="match status" value="1"/>
</dbReference>
<evidence type="ECO:0000313" key="18">
    <source>
        <dbReference type="Proteomes" id="UP000324832"/>
    </source>
</evidence>